<feature type="compositionally biased region" description="Basic residues" evidence="1">
    <location>
        <begin position="1"/>
        <end position="20"/>
    </location>
</feature>
<proteinExistence type="predicted"/>
<evidence type="ECO:0000313" key="2">
    <source>
        <dbReference type="EMBL" id="PRW62309.1"/>
    </source>
</evidence>
<accession>A0A2T0GT79</accession>
<dbReference type="EMBL" id="PVSR01000035">
    <property type="protein sequence ID" value="PRW62309.1"/>
    <property type="molecule type" value="Genomic_DNA"/>
</dbReference>
<evidence type="ECO:0000313" key="3">
    <source>
        <dbReference type="Proteomes" id="UP000239352"/>
    </source>
</evidence>
<organism evidence="2 3">
    <name type="scientific">Actinopolyspora mortivallis</name>
    <dbReference type="NCBI Taxonomy" id="33906"/>
    <lineage>
        <taxon>Bacteria</taxon>
        <taxon>Bacillati</taxon>
        <taxon>Actinomycetota</taxon>
        <taxon>Actinomycetes</taxon>
        <taxon>Actinopolysporales</taxon>
        <taxon>Actinopolysporaceae</taxon>
        <taxon>Actinopolyspora</taxon>
    </lineage>
</organism>
<dbReference type="AlphaFoldDB" id="A0A2T0GT79"/>
<gene>
    <name evidence="2" type="ORF">CEP50_15995</name>
</gene>
<name>A0A2T0GT79_ACTMO</name>
<keyword evidence="3" id="KW-1185">Reference proteome</keyword>
<evidence type="ECO:0000256" key="1">
    <source>
        <dbReference type="SAM" id="MobiDB-lite"/>
    </source>
</evidence>
<dbReference type="Proteomes" id="UP000239352">
    <property type="component" value="Unassembled WGS sequence"/>
</dbReference>
<sequence>MTKASSKRHSPRAVLVRRARAGTGHDSECPGSSGHEGFRNAEFPDRAVVEVPWWMPDPVGSRAREPTGAGSPAGRNGSRDRDLTVPWAVAA</sequence>
<dbReference type="InParanoid" id="A0A2T0GT79"/>
<comment type="caution">
    <text evidence="2">The sequence shown here is derived from an EMBL/GenBank/DDBJ whole genome shotgun (WGS) entry which is preliminary data.</text>
</comment>
<reference evidence="2 3" key="1">
    <citation type="submission" date="2018-03" db="EMBL/GenBank/DDBJ databases">
        <title>Actinopolyspora mortivallis from Sahara, screening for active biomolecules.</title>
        <authorList>
            <person name="Selama O."/>
            <person name="Wellington E.M.H."/>
            <person name="Hacene H."/>
        </authorList>
    </citation>
    <scope>NUCLEOTIDE SEQUENCE [LARGE SCALE GENOMIC DNA]</scope>
    <source>
        <strain evidence="2 3">M5A</strain>
    </source>
</reference>
<protein>
    <submittedName>
        <fullName evidence="2">Uncharacterized protein</fullName>
    </submittedName>
</protein>
<feature type="region of interest" description="Disordered" evidence="1">
    <location>
        <begin position="1"/>
        <end position="41"/>
    </location>
</feature>
<feature type="region of interest" description="Disordered" evidence="1">
    <location>
        <begin position="58"/>
        <end position="91"/>
    </location>
</feature>